<accession>A0A5P2C7N2</accession>
<dbReference type="AlphaFoldDB" id="A0A5P2C7N2"/>
<evidence type="ECO:0000256" key="2">
    <source>
        <dbReference type="SAM" id="Phobius"/>
    </source>
</evidence>
<evidence type="ECO:0000256" key="1">
    <source>
        <dbReference type="SAM" id="Coils"/>
    </source>
</evidence>
<keyword evidence="2" id="KW-1133">Transmembrane helix</keyword>
<dbReference type="Proteomes" id="UP000322927">
    <property type="component" value="Chromosome"/>
</dbReference>
<proteinExistence type="predicted"/>
<feature type="coiled-coil region" evidence="1">
    <location>
        <begin position="180"/>
        <end position="207"/>
    </location>
</feature>
<evidence type="ECO:0000313" key="3">
    <source>
        <dbReference type="EMBL" id="QES38250.1"/>
    </source>
</evidence>
<gene>
    <name evidence="3" type="ORF">DEJ48_36825</name>
</gene>
<keyword evidence="1" id="KW-0175">Coiled coil</keyword>
<organism evidence="3 4">
    <name type="scientific">Streptomyces venezuelae</name>
    <dbReference type="NCBI Taxonomy" id="54571"/>
    <lineage>
        <taxon>Bacteria</taxon>
        <taxon>Bacillati</taxon>
        <taxon>Actinomycetota</taxon>
        <taxon>Actinomycetes</taxon>
        <taxon>Kitasatosporales</taxon>
        <taxon>Streptomycetaceae</taxon>
        <taxon>Streptomyces</taxon>
    </lineage>
</organism>
<feature type="transmembrane region" description="Helical" evidence="2">
    <location>
        <begin position="26"/>
        <end position="43"/>
    </location>
</feature>
<dbReference type="EMBL" id="CP029192">
    <property type="protein sequence ID" value="QES38250.1"/>
    <property type="molecule type" value="Genomic_DNA"/>
</dbReference>
<sequence length="226" mass="25052">MFAVGLYAWKLLGSIATEPDQVNAHLGSAMPLMMIWVLFPLYGQGAEPKNSPLERLSGRIWRAVVSRTVANVAGVYFAGVALYTMVFPKRASLLVTVTVTLGISVVVAVHKTWGRLRRLTTQMYVNVQTLKRDLNLIHGSETERTGEKQDAARRSWDVVRLDLRTSVDTGYGFGTPVLPMETIDELNEKLEKAITALEDDKEAAMEVLEDLGKIQRACTSWIDSVA</sequence>
<evidence type="ECO:0000313" key="4">
    <source>
        <dbReference type="Proteomes" id="UP000322927"/>
    </source>
</evidence>
<feature type="transmembrane region" description="Helical" evidence="2">
    <location>
        <begin position="64"/>
        <end position="85"/>
    </location>
</feature>
<reference evidence="3 4" key="1">
    <citation type="submission" date="2018-05" db="EMBL/GenBank/DDBJ databases">
        <title>Streptomyces venezuelae.</title>
        <authorList>
            <person name="Kim W."/>
            <person name="Lee N."/>
            <person name="Cho B.-K."/>
        </authorList>
    </citation>
    <scope>NUCLEOTIDE SEQUENCE [LARGE SCALE GENOMIC DNA]</scope>
    <source>
        <strain evidence="3 4">ATCC 14584</strain>
    </source>
</reference>
<keyword evidence="2" id="KW-0472">Membrane</keyword>
<protein>
    <submittedName>
        <fullName evidence="3">Uncharacterized protein</fullName>
    </submittedName>
</protein>
<name>A0A5P2C7N2_STRVZ</name>
<keyword evidence="2" id="KW-0812">Transmembrane</keyword>
<feature type="transmembrane region" description="Helical" evidence="2">
    <location>
        <begin position="91"/>
        <end position="109"/>
    </location>
</feature>